<evidence type="ECO:0000256" key="7">
    <source>
        <dbReference type="SAM" id="Phobius"/>
    </source>
</evidence>
<dbReference type="PRINTS" id="PR00722">
    <property type="entry name" value="CHYMOTRYPSIN"/>
</dbReference>
<protein>
    <recommendedName>
        <fullName evidence="8">Peptidase S1 domain-containing protein</fullName>
    </recommendedName>
</protein>
<keyword evidence="10" id="KW-1185">Reference proteome</keyword>
<dbReference type="Gene3D" id="2.40.10.10">
    <property type="entry name" value="Trypsin-like serine proteases"/>
    <property type="match status" value="1"/>
</dbReference>
<dbReference type="InterPro" id="IPR018114">
    <property type="entry name" value="TRYPSIN_HIS"/>
</dbReference>
<evidence type="ECO:0000256" key="4">
    <source>
        <dbReference type="ARBA" id="ARBA00023157"/>
    </source>
</evidence>
<evidence type="ECO:0000259" key="8">
    <source>
        <dbReference type="PROSITE" id="PS50240"/>
    </source>
</evidence>
<dbReference type="Pfam" id="PF00089">
    <property type="entry name" value="Trypsin"/>
    <property type="match status" value="1"/>
</dbReference>
<feature type="compositionally biased region" description="Low complexity" evidence="6">
    <location>
        <begin position="97"/>
        <end position="110"/>
    </location>
</feature>
<dbReference type="PROSITE" id="PS00134">
    <property type="entry name" value="TRYPSIN_HIS"/>
    <property type="match status" value="1"/>
</dbReference>
<dbReference type="InterPro" id="IPR050127">
    <property type="entry name" value="Serine_Proteases_S1"/>
</dbReference>
<keyword evidence="4" id="KW-1015">Disulfide bond</keyword>
<evidence type="ECO:0000256" key="3">
    <source>
        <dbReference type="ARBA" id="ARBA00022825"/>
    </source>
</evidence>
<proteinExistence type="predicted"/>
<evidence type="ECO:0000256" key="2">
    <source>
        <dbReference type="ARBA" id="ARBA00022801"/>
    </source>
</evidence>
<keyword evidence="7" id="KW-0472">Membrane</keyword>
<dbReference type="FunFam" id="2.40.10.10:FF:000003">
    <property type="entry name" value="Transmembrane serine protease 3"/>
    <property type="match status" value="1"/>
</dbReference>
<keyword evidence="7" id="KW-1133">Transmembrane helix</keyword>
<dbReference type="PROSITE" id="PS50092">
    <property type="entry name" value="TSP1"/>
    <property type="match status" value="1"/>
</dbReference>
<dbReference type="SMART" id="SM00209">
    <property type="entry name" value="TSP1"/>
    <property type="match status" value="2"/>
</dbReference>
<keyword evidence="3 5" id="KW-0720">Serine protease</keyword>
<dbReference type="PROSITE" id="PS00135">
    <property type="entry name" value="TRYPSIN_SER"/>
    <property type="match status" value="1"/>
</dbReference>
<sequence>MASATNERRRVVIARFICFYVLVIAISCLSVLPSSSAKTQNSTEWKRKPSAISHPATANGSGMQMAKPLRQHQHRNHHRNKRVEASILEQNGTTAANKNKNINGSHNNNNATKVSSTASEELSPWSPWSKCNKRCRQNRQRKCIPSSDSEALKRCIQQHVLKQERTCRKGRCKRGGRAFHVVLPPKRESLKQPTTTTSSSASSTQNQQQSDVRVLLSLNSIFYSSWSRWSTCTKACTTTRYRTCRFQVVCGNTVLHEEAYCYTEGTDCEKWYSGRSRYTKDDDRYEHSPAAVTEKSNGNSSANTSNHKGQKKTKDDSEVETQPECGVSASGNGGVGSSGVSNLSYNLQLRIIGGREATPGRWPWQVAILNRFKEAFCGGTLIGARWVLTAAHCLRKRLYVRIGEYDLVEDDGTEMDFRVEEVFVHPDYDPETVDNDVALLRLPEAIKLGHQGIRLACLPQPGQSLPITQKCTIIGWGKERSSHVFGTEVLHEAEVPIVKTSACREVYEDYFITDNMFCAGYRKGRIDSCAGDSGGPLLCSVGDRWTIFGITSFGEGCGKRGKFGIYTKVPNYVSWIQRVIDLNGGI</sequence>
<dbReference type="InterPro" id="IPR009003">
    <property type="entry name" value="Peptidase_S1_PA"/>
</dbReference>
<dbReference type="GO" id="GO:0004252">
    <property type="term" value="F:serine-type endopeptidase activity"/>
    <property type="evidence" value="ECO:0007669"/>
    <property type="project" value="InterPro"/>
</dbReference>
<feature type="compositionally biased region" description="Low complexity" evidence="6">
    <location>
        <begin position="192"/>
        <end position="209"/>
    </location>
</feature>
<dbReference type="InterPro" id="IPR000884">
    <property type="entry name" value="TSP1_rpt"/>
</dbReference>
<evidence type="ECO:0000313" key="10">
    <source>
        <dbReference type="Proteomes" id="UP000820818"/>
    </source>
</evidence>
<dbReference type="CDD" id="cd00190">
    <property type="entry name" value="Tryp_SPc"/>
    <property type="match status" value="1"/>
</dbReference>
<dbReference type="InterPro" id="IPR043504">
    <property type="entry name" value="Peptidase_S1_PA_chymotrypsin"/>
</dbReference>
<keyword evidence="7" id="KW-0812">Transmembrane</keyword>
<feature type="domain" description="Peptidase S1" evidence="8">
    <location>
        <begin position="351"/>
        <end position="581"/>
    </location>
</feature>
<feature type="compositionally biased region" description="Polar residues" evidence="6">
    <location>
        <begin position="294"/>
        <end position="307"/>
    </location>
</feature>
<gene>
    <name evidence="9" type="ORF">GHT06_013486</name>
</gene>
<evidence type="ECO:0000256" key="1">
    <source>
        <dbReference type="ARBA" id="ARBA00022670"/>
    </source>
</evidence>
<dbReference type="SMART" id="SM00020">
    <property type="entry name" value="Tryp_SPc"/>
    <property type="match status" value="1"/>
</dbReference>
<feature type="compositionally biased region" description="Basic residues" evidence="6">
    <location>
        <begin position="69"/>
        <end position="81"/>
    </location>
</feature>
<dbReference type="PANTHER" id="PTHR24264">
    <property type="entry name" value="TRYPSIN-RELATED"/>
    <property type="match status" value="1"/>
</dbReference>
<feature type="region of interest" description="Disordered" evidence="6">
    <location>
        <begin position="37"/>
        <end position="118"/>
    </location>
</feature>
<dbReference type="EMBL" id="WJBH02000004">
    <property type="protein sequence ID" value="KAI9559492.1"/>
    <property type="molecule type" value="Genomic_DNA"/>
</dbReference>
<dbReference type="AlphaFoldDB" id="A0AAD5KUS8"/>
<dbReference type="PANTHER" id="PTHR24264:SF54">
    <property type="entry name" value="PEPTIDASE S1 DOMAIN-CONTAINING PROTEIN"/>
    <property type="match status" value="1"/>
</dbReference>
<feature type="region of interest" description="Disordered" evidence="6">
    <location>
        <begin position="185"/>
        <end position="209"/>
    </location>
</feature>
<evidence type="ECO:0000256" key="6">
    <source>
        <dbReference type="SAM" id="MobiDB-lite"/>
    </source>
</evidence>
<dbReference type="SUPFAM" id="SSF50494">
    <property type="entry name" value="Trypsin-like serine proteases"/>
    <property type="match status" value="1"/>
</dbReference>
<dbReference type="InterPro" id="IPR001254">
    <property type="entry name" value="Trypsin_dom"/>
</dbReference>
<dbReference type="InterPro" id="IPR033116">
    <property type="entry name" value="TRYPSIN_SER"/>
</dbReference>
<keyword evidence="2 5" id="KW-0378">Hydrolase</keyword>
<dbReference type="Proteomes" id="UP000820818">
    <property type="component" value="Linkage Group LG4"/>
</dbReference>
<dbReference type="PROSITE" id="PS50240">
    <property type="entry name" value="TRYPSIN_DOM"/>
    <property type="match status" value="1"/>
</dbReference>
<evidence type="ECO:0000313" key="9">
    <source>
        <dbReference type="EMBL" id="KAI9559492.1"/>
    </source>
</evidence>
<reference evidence="9 10" key="1">
    <citation type="submission" date="2022-05" db="EMBL/GenBank/DDBJ databases">
        <title>A multi-omics perspective on studying reproductive biology in Daphnia sinensis.</title>
        <authorList>
            <person name="Jia J."/>
        </authorList>
    </citation>
    <scope>NUCLEOTIDE SEQUENCE [LARGE SCALE GENOMIC DNA]</scope>
    <source>
        <strain evidence="9 10">WSL</strain>
    </source>
</reference>
<evidence type="ECO:0000256" key="5">
    <source>
        <dbReference type="RuleBase" id="RU363034"/>
    </source>
</evidence>
<accession>A0AAD5KUS8</accession>
<name>A0AAD5KUS8_9CRUS</name>
<comment type="caution">
    <text evidence="9">The sequence shown here is derived from an EMBL/GenBank/DDBJ whole genome shotgun (WGS) entry which is preliminary data.</text>
</comment>
<dbReference type="InterPro" id="IPR001314">
    <property type="entry name" value="Peptidase_S1A"/>
</dbReference>
<feature type="transmembrane region" description="Helical" evidence="7">
    <location>
        <begin position="12"/>
        <end position="32"/>
    </location>
</feature>
<dbReference type="GO" id="GO:0006508">
    <property type="term" value="P:proteolysis"/>
    <property type="evidence" value="ECO:0007669"/>
    <property type="project" value="UniProtKB-KW"/>
</dbReference>
<dbReference type="GO" id="GO:0005615">
    <property type="term" value="C:extracellular space"/>
    <property type="evidence" value="ECO:0007669"/>
    <property type="project" value="TreeGrafter"/>
</dbReference>
<keyword evidence="1 5" id="KW-0645">Protease</keyword>
<organism evidence="9 10">
    <name type="scientific">Daphnia sinensis</name>
    <dbReference type="NCBI Taxonomy" id="1820382"/>
    <lineage>
        <taxon>Eukaryota</taxon>
        <taxon>Metazoa</taxon>
        <taxon>Ecdysozoa</taxon>
        <taxon>Arthropoda</taxon>
        <taxon>Crustacea</taxon>
        <taxon>Branchiopoda</taxon>
        <taxon>Diplostraca</taxon>
        <taxon>Cladocera</taxon>
        <taxon>Anomopoda</taxon>
        <taxon>Daphniidae</taxon>
        <taxon>Daphnia</taxon>
        <taxon>Daphnia similis group</taxon>
    </lineage>
</organism>
<feature type="region of interest" description="Disordered" evidence="6">
    <location>
        <begin position="279"/>
        <end position="333"/>
    </location>
</feature>